<dbReference type="PROSITE" id="PS50113">
    <property type="entry name" value="PAC"/>
    <property type="match status" value="4"/>
</dbReference>
<dbReference type="PROSITE" id="PS50112">
    <property type="entry name" value="PAS"/>
    <property type="match status" value="5"/>
</dbReference>
<dbReference type="SUPFAM" id="SSF52172">
    <property type="entry name" value="CheY-like"/>
    <property type="match status" value="2"/>
</dbReference>
<feature type="domain" description="PAS" evidence="14">
    <location>
        <begin position="81"/>
        <end position="156"/>
    </location>
</feature>
<dbReference type="InterPro" id="IPR035965">
    <property type="entry name" value="PAS-like_dom_sf"/>
</dbReference>
<dbReference type="InterPro" id="IPR013767">
    <property type="entry name" value="PAS_fold"/>
</dbReference>
<feature type="domain" description="PAS" evidence="14">
    <location>
        <begin position="450"/>
        <end position="493"/>
    </location>
</feature>
<dbReference type="InterPro" id="IPR003594">
    <property type="entry name" value="HATPase_dom"/>
</dbReference>
<organism evidence="16 17">
    <name type="scientific">Sunxiuqinia dokdonensis</name>
    <dbReference type="NCBI Taxonomy" id="1409788"/>
    <lineage>
        <taxon>Bacteria</taxon>
        <taxon>Pseudomonadati</taxon>
        <taxon>Bacteroidota</taxon>
        <taxon>Bacteroidia</taxon>
        <taxon>Marinilabiliales</taxon>
        <taxon>Prolixibacteraceae</taxon>
        <taxon>Sunxiuqinia</taxon>
    </lineage>
</organism>
<dbReference type="Gene3D" id="3.40.50.2300">
    <property type="match status" value="2"/>
</dbReference>
<dbReference type="EMBL" id="LGIA01000083">
    <property type="protein sequence ID" value="KOH45654.1"/>
    <property type="molecule type" value="Genomic_DNA"/>
</dbReference>
<dbReference type="GO" id="GO:0006355">
    <property type="term" value="P:regulation of DNA-templated transcription"/>
    <property type="evidence" value="ECO:0007669"/>
    <property type="project" value="InterPro"/>
</dbReference>
<dbReference type="CDD" id="cd00130">
    <property type="entry name" value="PAS"/>
    <property type="match status" value="5"/>
</dbReference>
<dbReference type="Pfam" id="PF13426">
    <property type="entry name" value="PAS_9"/>
    <property type="match status" value="2"/>
</dbReference>
<dbReference type="InterPro" id="IPR013655">
    <property type="entry name" value="PAS_fold_3"/>
</dbReference>
<comment type="caution">
    <text evidence="16">The sequence shown here is derived from an EMBL/GenBank/DDBJ whole genome shotgun (WGS) entry which is preliminary data.</text>
</comment>
<gene>
    <name evidence="16" type="ORF">NC99_15300</name>
</gene>
<feature type="domain" description="PAS" evidence="14">
    <location>
        <begin position="226"/>
        <end position="275"/>
    </location>
</feature>
<dbReference type="InterPro" id="IPR011006">
    <property type="entry name" value="CheY-like_superfamily"/>
</dbReference>
<dbReference type="InterPro" id="IPR003661">
    <property type="entry name" value="HisK_dim/P_dom"/>
</dbReference>
<dbReference type="SUPFAM" id="SSF47384">
    <property type="entry name" value="Homodimeric domain of signal transducing histidine kinase"/>
    <property type="match status" value="1"/>
</dbReference>
<feature type="domain" description="Response regulatory" evidence="13">
    <location>
        <begin position="1"/>
        <end position="63"/>
    </location>
</feature>
<dbReference type="Pfam" id="PF02518">
    <property type="entry name" value="HATPase_c"/>
    <property type="match status" value="1"/>
</dbReference>
<evidence type="ECO:0000256" key="2">
    <source>
        <dbReference type="ARBA" id="ARBA00012438"/>
    </source>
</evidence>
<dbReference type="FunFam" id="1.10.287.130:FF:000002">
    <property type="entry name" value="Two-component osmosensing histidine kinase"/>
    <property type="match status" value="1"/>
</dbReference>
<dbReference type="Gene3D" id="1.10.287.130">
    <property type="match status" value="1"/>
</dbReference>
<dbReference type="PANTHER" id="PTHR43047">
    <property type="entry name" value="TWO-COMPONENT HISTIDINE PROTEIN KINASE"/>
    <property type="match status" value="1"/>
</dbReference>
<keyword evidence="6 16" id="KW-0418">Kinase</keyword>
<feature type="domain" description="PAS" evidence="14">
    <location>
        <begin position="327"/>
        <end position="383"/>
    </location>
</feature>
<evidence type="ECO:0000313" key="17">
    <source>
        <dbReference type="Proteomes" id="UP000036958"/>
    </source>
</evidence>
<keyword evidence="8" id="KW-0902">Two-component regulatory system</keyword>
<evidence type="ECO:0000313" key="16">
    <source>
        <dbReference type="EMBL" id="KOH45654.1"/>
    </source>
</evidence>
<dbReference type="PRINTS" id="PR00344">
    <property type="entry name" value="BCTRLSENSOR"/>
</dbReference>
<dbReference type="GO" id="GO:0005524">
    <property type="term" value="F:ATP binding"/>
    <property type="evidence" value="ECO:0007669"/>
    <property type="project" value="UniProtKB-KW"/>
</dbReference>
<evidence type="ECO:0000259" key="14">
    <source>
        <dbReference type="PROSITE" id="PS50112"/>
    </source>
</evidence>
<dbReference type="Pfam" id="PF00512">
    <property type="entry name" value="HisKA"/>
    <property type="match status" value="1"/>
</dbReference>
<dbReference type="Gene3D" id="3.30.565.10">
    <property type="entry name" value="Histidine kinase-like ATPase, C-terminal domain"/>
    <property type="match status" value="1"/>
</dbReference>
<sequence>MPSFNGLEALKISLELRPDLPVLIVTGSINEETAVECLKAGATDYVLKESLQRLGQAVRQALVQKELKAQRQRALQMQQESEERFRRLAENAQDMIYRFELSPQRKCTYMSPASLRITGYAPEEYYADPDLVFKYVHPEDLELLERMLMDEASVRQSLTLRYYRKDGRLIWKEQRNIPIFNDDGNLVALEGIARDVTKQKQVEEKLLLSDRVFNYTVDMFCIAGFDGFFKVLNPAWERTLGWSSQELMAKPFVEFVHPDDRGATRAVNDQMIAGEKVVRFENRYFCQDGSVKWLSWNAHPVPEEEILIASCRDVTEHKQALEALRESEEKYRSFVENSLDAILLTNPNGDILSANPAACTLFGMSDEEITSLGRSGLVDVTDPRLPELVAHRSKYGRVKGELYFKRKDGSRLLCEITSAIFCDRNGEQRTSMIIRDITERKAQEEALRESEEKFRTLFHNHSAAKMMIDPNDGRIVEVNHAACELYGWSESQFKTMTVADIDTLSLQAVMQRLHRTLDIKFANKELKHRKADGTVFDVEIFSSKVTIGDKDFLHSIVHDISEKKKQERQLRLLNRAVEQSPVTMIITDTKGRIEYVNPTFTRVSGYQADEVIGQTPRILKSGTHSAEFYKQLWETVLSGKDWVGELQNKKKDGSLYWVDVVISPIFNSEGEMTHFVSVREDITEKKNLVADLTLAKEKAEESDRLKSSFLANMSHEIRTPMNGIIGFLELLQESDLDAEVREEYLQVVRSSGDRLMTTLNDIIEISKIEAGHVDLNESVFDINNMLQHFCKFFRPEAEKKGLSISLIDQLPEGVSIKTDKGKLESILINLIKNALKFTTKGSIEIGVYPEEAQLVFYVRDTGSGIAADRHEAIFDRFTQAEQNLTRAYEGSGLGLSICKAYAGLLKGRIWLESEVGKGSTFYVGVPSTTQAGKIKNSPQEPGAPSPETPEDNALILIAEDDEASYYYLEVVLLRKKYRLLRAINGSDAVEFVRQNPGIQLVLMDIKMPEMDGYEATRQIRQFNQEIPIVAQTAFAMTDDLDKIHRSGFNDYVTKPIQVPDLLSMIKKYI</sequence>
<evidence type="ECO:0000259" key="15">
    <source>
        <dbReference type="PROSITE" id="PS50113"/>
    </source>
</evidence>
<evidence type="ECO:0000256" key="1">
    <source>
        <dbReference type="ARBA" id="ARBA00000085"/>
    </source>
</evidence>
<keyword evidence="5" id="KW-0547">Nucleotide-binding</keyword>
<dbReference type="PROSITE" id="PS50110">
    <property type="entry name" value="RESPONSE_REGULATORY"/>
    <property type="match status" value="2"/>
</dbReference>
<evidence type="ECO:0000256" key="7">
    <source>
        <dbReference type="ARBA" id="ARBA00022840"/>
    </source>
</evidence>
<evidence type="ECO:0000256" key="10">
    <source>
        <dbReference type="ARBA" id="ARBA00068150"/>
    </source>
</evidence>
<dbReference type="PATRIC" id="fig|1409788.3.peg.1565"/>
<feature type="domain" description="PAS" evidence="14">
    <location>
        <begin position="569"/>
        <end position="615"/>
    </location>
</feature>
<dbReference type="InterPro" id="IPR004358">
    <property type="entry name" value="Sig_transdc_His_kin-like_C"/>
</dbReference>
<dbReference type="InterPro" id="IPR036890">
    <property type="entry name" value="HATPase_C_sf"/>
</dbReference>
<dbReference type="FunFam" id="3.30.565.10:FF:000010">
    <property type="entry name" value="Sensor histidine kinase RcsC"/>
    <property type="match status" value="1"/>
</dbReference>
<dbReference type="GO" id="GO:0000155">
    <property type="term" value="F:phosphorelay sensor kinase activity"/>
    <property type="evidence" value="ECO:0007669"/>
    <property type="project" value="InterPro"/>
</dbReference>
<dbReference type="SUPFAM" id="SSF55874">
    <property type="entry name" value="ATPase domain of HSP90 chaperone/DNA topoisomerase II/histidine kinase"/>
    <property type="match status" value="1"/>
</dbReference>
<dbReference type="InterPro" id="IPR005467">
    <property type="entry name" value="His_kinase_dom"/>
</dbReference>
<dbReference type="CDD" id="cd00082">
    <property type="entry name" value="HisKA"/>
    <property type="match status" value="1"/>
</dbReference>
<dbReference type="Proteomes" id="UP000036958">
    <property type="component" value="Unassembled WGS sequence"/>
</dbReference>
<evidence type="ECO:0000256" key="6">
    <source>
        <dbReference type="ARBA" id="ARBA00022777"/>
    </source>
</evidence>
<dbReference type="InterPro" id="IPR000700">
    <property type="entry name" value="PAS-assoc_C"/>
</dbReference>
<name>A0A0L8VB46_9BACT</name>
<comment type="subunit">
    <text evidence="9">At low DSF concentrations, interacts with RpfF.</text>
</comment>
<dbReference type="Pfam" id="PF00072">
    <property type="entry name" value="Response_reg"/>
    <property type="match status" value="2"/>
</dbReference>
<comment type="caution">
    <text evidence="11">Lacks conserved residue(s) required for the propagation of feature annotation.</text>
</comment>
<keyword evidence="7" id="KW-0067">ATP-binding</keyword>
<keyword evidence="4 16" id="KW-0808">Transferase</keyword>
<keyword evidence="3 11" id="KW-0597">Phosphoprotein</keyword>
<dbReference type="AlphaFoldDB" id="A0A0L8VB46"/>
<dbReference type="Gene3D" id="3.30.450.20">
    <property type="entry name" value="PAS domain"/>
    <property type="match status" value="5"/>
</dbReference>
<dbReference type="PROSITE" id="PS50109">
    <property type="entry name" value="HIS_KIN"/>
    <property type="match status" value="1"/>
</dbReference>
<dbReference type="STRING" id="1409788.NC99_15300"/>
<dbReference type="SMART" id="SM00388">
    <property type="entry name" value="HisKA"/>
    <property type="match status" value="1"/>
</dbReference>
<evidence type="ECO:0000256" key="9">
    <source>
        <dbReference type="ARBA" id="ARBA00064003"/>
    </source>
</evidence>
<dbReference type="SMART" id="SM00086">
    <property type="entry name" value="PAC"/>
    <property type="match status" value="5"/>
</dbReference>
<evidence type="ECO:0000259" key="12">
    <source>
        <dbReference type="PROSITE" id="PS50109"/>
    </source>
</evidence>
<dbReference type="InterPro" id="IPR001789">
    <property type="entry name" value="Sig_transdc_resp-reg_receiver"/>
</dbReference>
<dbReference type="SMART" id="SM00387">
    <property type="entry name" value="HATPase_c"/>
    <property type="match status" value="1"/>
</dbReference>
<dbReference type="InterPro" id="IPR036097">
    <property type="entry name" value="HisK_dim/P_sf"/>
</dbReference>
<feature type="modified residue" description="4-aspartylphosphate" evidence="11">
    <location>
        <position position="1004"/>
    </location>
</feature>
<evidence type="ECO:0000256" key="11">
    <source>
        <dbReference type="PROSITE-ProRule" id="PRU00169"/>
    </source>
</evidence>
<feature type="domain" description="PAC" evidence="15">
    <location>
        <begin position="156"/>
        <end position="208"/>
    </location>
</feature>
<evidence type="ECO:0000256" key="8">
    <source>
        <dbReference type="ARBA" id="ARBA00023012"/>
    </source>
</evidence>
<feature type="domain" description="PAC" evidence="15">
    <location>
        <begin position="278"/>
        <end position="326"/>
    </location>
</feature>
<evidence type="ECO:0000256" key="3">
    <source>
        <dbReference type="ARBA" id="ARBA00022553"/>
    </source>
</evidence>
<evidence type="ECO:0000256" key="4">
    <source>
        <dbReference type="ARBA" id="ARBA00022679"/>
    </source>
</evidence>
<feature type="domain" description="Histidine kinase" evidence="12">
    <location>
        <begin position="712"/>
        <end position="929"/>
    </location>
</feature>
<feature type="domain" description="PAC" evidence="15">
    <location>
        <begin position="642"/>
        <end position="694"/>
    </location>
</feature>
<accession>A0A0L8VB46</accession>
<dbReference type="SUPFAM" id="SSF55785">
    <property type="entry name" value="PYP-like sensor domain (PAS domain)"/>
    <property type="match status" value="5"/>
</dbReference>
<dbReference type="CDD" id="cd16922">
    <property type="entry name" value="HATPase_EvgS-ArcB-TorS-like"/>
    <property type="match status" value="1"/>
</dbReference>
<dbReference type="InterPro" id="IPR000014">
    <property type="entry name" value="PAS"/>
</dbReference>
<keyword evidence="17" id="KW-1185">Reference proteome</keyword>
<dbReference type="InterPro" id="IPR001610">
    <property type="entry name" value="PAC"/>
</dbReference>
<evidence type="ECO:0000256" key="5">
    <source>
        <dbReference type="ARBA" id="ARBA00022741"/>
    </source>
</evidence>
<feature type="domain" description="Response regulatory" evidence="13">
    <location>
        <begin position="954"/>
        <end position="1069"/>
    </location>
</feature>
<dbReference type="CDD" id="cd17546">
    <property type="entry name" value="REC_hyHK_CKI1_RcsC-like"/>
    <property type="match status" value="1"/>
</dbReference>
<dbReference type="Pfam" id="PF08447">
    <property type="entry name" value="PAS_3"/>
    <property type="match status" value="2"/>
</dbReference>
<dbReference type="SMART" id="SM00448">
    <property type="entry name" value="REC"/>
    <property type="match status" value="1"/>
</dbReference>
<dbReference type="PANTHER" id="PTHR43047:SF64">
    <property type="entry name" value="HISTIDINE KINASE CONTAINING CHEY-HOMOLOGOUS RECEIVER DOMAIN AND PAS DOMAIN-RELATED"/>
    <property type="match status" value="1"/>
</dbReference>
<dbReference type="NCBIfam" id="TIGR00229">
    <property type="entry name" value="sensory_box"/>
    <property type="match status" value="5"/>
</dbReference>
<comment type="catalytic activity">
    <reaction evidence="1">
        <text>ATP + protein L-histidine = ADP + protein N-phospho-L-histidine.</text>
        <dbReference type="EC" id="2.7.13.3"/>
    </reaction>
</comment>
<proteinExistence type="predicted"/>
<dbReference type="SMART" id="SM00091">
    <property type="entry name" value="PAS"/>
    <property type="match status" value="5"/>
</dbReference>
<dbReference type="EC" id="2.7.13.3" evidence="2"/>
<reference evidence="17" key="1">
    <citation type="submission" date="2015-07" db="EMBL/GenBank/DDBJ databases">
        <title>Genome sequencing of Sunxiuqinia dokdonensis strain SK.</title>
        <authorList>
            <person name="Ahn S."/>
            <person name="Kim B.-C."/>
        </authorList>
    </citation>
    <scope>NUCLEOTIDE SEQUENCE [LARGE SCALE GENOMIC DNA]</scope>
    <source>
        <strain evidence="17">SK</strain>
    </source>
</reference>
<dbReference type="Pfam" id="PF00989">
    <property type="entry name" value="PAS"/>
    <property type="match status" value="1"/>
</dbReference>
<evidence type="ECO:0000259" key="13">
    <source>
        <dbReference type="PROSITE" id="PS50110"/>
    </source>
</evidence>
<protein>
    <recommendedName>
        <fullName evidence="10">Sensory/regulatory protein RpfC</fullName>
        <ecNumber evidence="2">2.7.13.3</ecNumber>
    </recommendedName>
</protein>
<feature type="domain" description="PAC" evidence="15">
    <location>
        <begin position="398"/>
        <end position="449"/>
    </location>
</feature>